<comment type="caution">
    <text evidence="2">The sequence shown here is derived from an EMBL/GenBank/DDBJ whole genome shotgun (WGS) entry which is preliminary data.</text>
</comment>
<dbReference type="PANTHER" id="PTHR10388">
    <property type="entry name" value="EUKARYOTIC TRANSLATION INITIATION FACTOR SUI1"/>
    <property type="match status" value="1"/>
</dbReference>
<dbReference type="EMBL" id="JBBPBN010000172">
    <property type="protein sequence ID" value="KAK8974109.1"/>
    <property type="molecule type" value="Genomic_DNA"/>
</dbReference>
<protein>
    <submittedName>
        <fullName evidence="2">Uncharacterized protein</fullName>
    </submittedName>
</protein>
<evidence type="ECO:0000256" key="1">
    <source>
        <dbReference type="SAM" id="SignalP"/>
    </source>
</evidence>
<dbReference type="Gene3D" id="3.30.780.10">
    <property type="entry name" value="SUI1-like domain"/>
    <property type="match status" value="1"/>
</dbReference>
<proteinExistence type="predicted"/>
<feature type="chain" id="PRO_5047247046" evidence="1">
    <location>
        <begin position="19"/>
        <end position="139"/>
    </location>
</feature>
<gene>
    <name evidence="2" type="ORF">V6N11_064597</name>
</gene>
<sequence length="139" mass="15461">MFVVLLACLLAIKEPVIILPESDNGPLNICLVYQENCSLRYPATKVFMSDPEVQTIGCFDPFTDVSGENSGPEAKENILIRVQQHDGRKSLVTCSSKKFSYNKILTEFCCNGHIVQDPELGNNRQGIAKEFIKIHGICL</sequence>
<keyword evidence="3" id="KW-1185">Reference proteome</keyword>
<name>A0ABR2ND67_9ROSI</name>
<evidence type="ECO:0000313" key="3">
    <source>
        <dbReference type="Proteomes" id="UP001396334"/>
    </source>
</evidence>
<accession>A0ABR2ND67</accession>
<evidence type="ECO:0000313" key="2">
    <source>
        <dbReference type="EMBL" id="KAK8974109.1"/>
    </source>
</evidence>
<reference evidence="2 3" key="1">
    <citation type="journal article" date="2024" name="G3 (Bethesda)">
        <title>Genome assembly of Hibiscus sabdariffa L. provides insights into metabolisms of medicinal natural products.</title>
        <authorList>
            <person name="Kim T."/>
        </authorList>
    </citation>
    <scope>NUCLEOTIDE SEQUENCE [LARGE SCALE GENOMIC DNA]</scope>
    <source>
        <strain evidence="2">TK-2024</strain>
        <tissue evidence="2">Old leaves</tissue>
    </source>
</reference>
<dbReference type="Proteomes" id="UP001396334">
    <property type="component" value="Unassembled WGS sequence"/>
</dbReference>
<feature type="signal peptide" evidence="1">
    <location>
        <begin position="1"/>
        <end position="18"/>
    </location>
</feature>
<organism evidence="2 3">
    <name type="scientific">Hibiscus sabdariffa</name>
    <name type="common">roselle</name>
    <dbReference type="NCBI Taxonomy" id="183260"/>
    <lineage>
        <taxon>Eukaryota</taxon>
        <taxon>Viridiplantae</taxon>
        <taxon>Streptophyta</taxon>
        <taxon>Embryophyta</taxon>
        <taxon>Tracheophyta</taxon>
        <taxon>Spermatophyta</taxon>
        <taxon>Magnoliopsida</taxon>
        <taxon>eudicotyledons</taxon>
        <taxon>Gunneridae</taxon>
        <taxon>Pentapetalae</taxon>
        <taxon>rosids</taxon>
        <taxon>malvids</taxon>
        <taxon>Malvales</taxon>
        <taxon>Malvaceae</taxon>
        <taxon>Malvoideae</taxon>
        <taxon>Hibiscus</taxon>
    </lineage>
</organism>
<keyword evidence="1" id="KW-0732">Signal</keyword>
<dbReference type="InterPro" id="IPR036877">
    <property type="entry name" value="SUI1_dom_sf"/>
</dbReference>
<dbReference type="SUPFAM" id="SSF55159">
    <property type="entry name" value="eIF1-like"/>
    <property type="match status" value="1"/>
</dbReference>